<name>A0A1F6D7B7_HANXR</name>
<keyword evidence="1" id="KW-0472">Membrane</keyword>
<gene>
    <name evidence="2" type="ORF">A3F84_10925</name>
</gene>
<dbReference type="Proteomes" id="UP000178606">
    <property type="component" value="Unassembled WGS sequence"/>
</dbReference>
<feature type="transmembrane region" description="Helical" evidence="1">
    <location>
        <begin position="12"/>
        <end position="31"/>
    </location>
</feature>
<organism evidence="2 3">
    <name type="scientific">Handelsmanbacteria sp. (strain RIFCSPLOWO2_12_FULL_64_10)</name>
    <dbReference type="NCBI Taxonomy" id="1817868"/>
    <lineage>
        <taxon>Bacteria</taxon>
        <taxon>Candidatus Handelsmaniibacteriota</taxon>
    </lineage>
</organism>
<comment type="caution">
    <text evidence="2">The sequence shown here is derived from an EMBL/GenBank/DDBJ whole genome shotgun (WGS) entry which is preliminary data.</text>
</comment>
<evidence type="ECO:0000313" key="2">
    <source>
        <dbReference type="EMBL" id="OGG56892.1"/>
    </source>
</evidence>
<evidence type="ECO:0000313" key="3">
    <source>
        <dbReference type="Proteomes" id="UP000178606"/>
    </source>
</evidence>
<sequence length="273" mass="30707">MAGPNYLRAAFRNAYNITFLSGMGLLCLLNWDLLPLLLPTVGALEGIYLLTVPGAKWFQRKIHLEEAIRKKEAQERARAQGIRGLSNRDRETYEELKRLKQGIVEHSERHGEAAGLVLEALGRLDQLIEAYLRMGLIRAECVRYLGETDVRAIEEDLRRLKREIPNASPRAQASKQQNVEILEKRLERLNQIRDYVEVVTSQQKAIADAFRLLNDQILTLGFTAEEEAGLISSEIDKLITNVGETEEAIKKISVDMTSVRKVLGELSSAASLG</sequence>
<keyword evidence="1" id="KW-0812">Transmembrane</keyword>
<reference evidence="2 3" key="1">
    <citation type="journal article" date="2016" name="Nat. Commun.">
        <title>Thousands of microbial genomes shed light on interconnected biogeochemical processes in an aquifer system.</title>
        <authorList>
            <person name="Anantharaman K."/>
            <person name="Brown C.T."/>
            <person name="Hug L.A."/>
            <person name="Sharon I."/>
            <person name="Castelle C.J."/>
            <person name="Probst A.J."/>
            <person name="Thomas B.C."/>
            <person name="Singh A."/>
            <person name="Wilkins M.J."/>
            <person name="Karaoz U."/>
            <person name="Brodie E.L."/>
            <person name="Williams K.H."/>
            <person name="Hubbard S.S."/>
            <person name="Banfield J.F."/>
        </authorList>
    </citation>
    <scope>NUCLEOTIDE SEQUENCE [LARGE SCALE GENOMIC DNA]</scope>
    <source>
        <strain evidence="3">RIFCSPLOWO2_12_FULL_64_10</strain>
    </source>
</reference>
<evidence type="ECO:0000256" key="1">
    <source>
        <dbReference type="SAM" id="Phobius"/>
    </source>
</evidence>
<proteinExistence type="predicted"/>
<protein>
    <submittedName>
        <fullName evidence="2">Uncharacterized protein</fullName>
    </submittedName>
</protein>
<dbReference type="AlphaFoldDB" id="A0A1F6D7B7"/>
<dbReference type="EMBL" id="MFKF01000023">
    <property type="protein sequence ID" value="OGG56892.1"/>
    <property type="molecule type" value="Genomic_DNA"/>
</dbReference>
<accession>A0A1F6D7B7</accession>
<keyword evidence="1" id="KW-1133">Transmembrane helix</keyword>